<dbReference type="RefSeq" id="WP_100375250.1">
    <property type="nucleotide sequence ID" value="NZ_PGFD01000001.1"/>
</dbReference>
<protein>
    <submittedName>
        <fullName evidence="2">DinB family protein</fullName>
    </submittedName>
</protein>
<dbReference type="AlphaFoldDB" id="A0A2M9C6J6"/>
<reference evidence="2 3" key="1">
    <citation type="submission" date="2017-11" db="EMBL/GenBank/DDBJ databases">
        <title>Genomic Encyclopedia of Archaeal and Bacterial Type Strains, Phase II (KMG-II): From Individual Species to Whole Genera.</title>
        <authorList>
            <person name="Goeker M."/>
        </authorList>
    </citation>
    <scope>NUCLEOTIDE SEQUENCE [LARGE SCALE GENOMIC DNA]</scope>
    <source>
        <strain evidence="2 3">DSM 27617</strain>
    </source>
</reference>
<dbReference type="Proteomes" id="UP000228740">
    <property type="component" value="Unassembled WGS sequence"/>
</dbReference>
<dbReference type="Pfam" id="PF12867">
    <property type="entry name" value="DinB_2"/>
    <property type="match status" value="1"/>
</dbReference>
<evidence type="ECO:0000313" key="2">
    <source>
        <dbReference type="EMBL" id="PJJ66460.1"/>
    </source>
</evidence>
<comment type="caution">
    <text evidence="2">The sequence shown here is derived from an EMBL/GenBank/DDBJ whole genome shotgun (WGS) entry which is preliminary data.</text>
</comment>
<dbReference type="SUPFAM" id="SSF109854">
    <property type="entry name" value="DinB/YfiT-like putative metalloenzymes"/>
    <property type="match status" value="1"/>
</dbReference>
<keyword evidence="3" id="KW-1185">Reference proteome</keyword>
<proteinExistence type="predicted"/>
<feature type="domain" description="DinB-like" evidence="1">
    <location>
        <begin position="33"/>
        <end position="169"/>
    </location>
</feature>
<accession>A0A2M9C6J6</accession>
<evidence type="ECO:0000259" key="1">
    <source>
        <dbReference type="Pfam" id="PF12867"/>
    </source>
</evidence>
<dbReference type="EMBL" id="PGFD01000001">
    <property type="protein sequence ID" value="PJJ66460.1"/>
    <property type="molecule type" value="Genomic_DNA"/>
</dbReference>
<sequence>MKKVKPQSFVRWFDRQFDSNTGSEYFDEFLQRLEHFPSVLNKLLKSCPIEASTRKMGDKWSVNENIGHLILLEDLWRIRFRDIKEGKPDMSPADLNNTATDESSFNNMLFEELIKNLASERHKTIAMLQKMSEEDLLKTSMHPRLHQPMNIIDLMYFVAEHDLHHLYTIQSIIGNMENI</sequence>
<dbReference type="InterPro" id="IPR034660">
    <property type="entry name" value="DinB/YfiT-like"/>
</dbReference>
<evidence type="ECO:0000313" key="3">
    <source>
        <dbReference type="Proteomes" id="UP000228740"/>
    </source>
</evidence>
<gene>
    <name evidence="2" type="ORF">CLV73_0444</name>
</gene>
<dbReference type="OrthoDB" id="1431064at2"/>
<dbReference type="Gene3D" id="1.20.120.450">
    <property type="entry name" value="dinb family like domain"/>
    <property type="match status" value="1"/>
</dbReference>
<organism evidence="2 3">
    <name type="scientific">Chryseobacterium geocarposphaerae</name>
    <dbReference type="NCBI Taxonomy" id="1416776"/>
    <lineage>
        <taxon>Bacteria</taxon>
        <taxon>Pseudomonadati</taxon>
        <taxon>Bacteroidota</taxon>
        <taxon>Flavobacteriia</taxon>
        <taxon>Flavobacteriales</taxon>
        <taxon>Weeksellaceae</taxon>
        <taxon>Chryseobacterium group</taxon>
        <taxon>Chryseobacterium</taxon>
    </lineage>
</organism>
<dbReference type="InterPro" id="IPR024775">
    <property type="entry name" value="DinB-like"/>
</dbReference>
<name>A0A2M9C6J6_9FLAO</name>